<keyword evidence="4 5" id="KW-0472">Membrane</keyword>
<evidence type="ECO:0000256" key="3">
    <source>
        <dbReference type="ARBA" id="ARBA00022989"/>
    </source>
</evidence>
<dbReference type="PIRSF" id="PIRSF006060">
    <property type="entry name" value="AA_transporter"/>
    <property type="match status" value="1"/>
</dbReference>
<feature type="transmembrane region" description="Helical" evidence="5">
    <location>
        <begin position="211"/>
        <end position="230"/>
    </location>
</feature>
<feature type="transmembrane region" description="Helical" evidence="5">
    <location>
        <begin position="251"/>
        <end position="273"/>
    </location>
</feature>
<keyword evidence="3 5" id="KW-1133">Transmembrane helix</keyword>
<dbReference type="EMBL" id="JANFXK010000004">
    <property type="protein sequence ID" value="MCQ4636213.1"/>
    <property type="molecule type" value="Genomic_DNA"/>
</dbReference>
<evidence type="ECO:0000313" key="7">
    <source>
        <dbReference type="EMBL" id="MCQ4636213.1"/>
    </source>
</evidence>
<feature type="transmembrane region" description="Helical" evidence="5">
    <location>
        <begin position="351"/>
        <end position="368"/>
    </location>
</feature>
<feature type="transmembrane region" description="Helical" evidence="5">
    <location>
        <begin position="406"/>
        <end position="424"/>
    </location>
</feature>
<feature type="transmembrane region" description="Helical" evidence="5">
    <location>
        <begin position="430"/>
        <end position="448"/>
    </location>
</feature>
<comment type="subcellular location">
    <subcellularLocation>
        <location evidence="1">Membrane</location>
        <topology evidence="1">Multi-pass membrane protein</topology>
    </subcellularLocation>
</comment>
<dbReference type="RefSeq" id="WP_256131389.1">
    <property type="nucleotide sequence ID" value="NZ_JANFXK010000004.1"/>
</dbReference>
<evidence type="ECO:0000256" key="4">
    <source>
        <dbReference type="ARBA" id="ARBA00023136"/>
    </source>
</evidence>
<feature type="transmembrane region" description="Helical" evidence="5">
    <location>
        <begin position="293"/>
        <end position="315"/>
    </location>
</feature>
<dbReference type="Proteomes" id="UP001524502">
    <property type="component" value="Unassembled WGS sequence"/>
</dbReference>
<feature type="transmembrane region" description="Helical" evidence="5">
    <location>
        <begin position="97"/>
        <end position="118"/>
    </location>
</feature>
<feature type="transmembrane region" description="Helical" evidence="5">
    <location>
        <begin position="30"/>
        <end position="50"/>
    </location>
</feature>
<proteinExistence type="predicted"/>
<evidence type="ECO:0000256" key="1">
    <source>
        <dbReference type="ARBA" id="ARBA00004141"/>
    </source>
</evidence>
<gene>
    <name evidence="7" type="ORF">NE619_05690</name>
</gene>
<evidence type="ECO:0000256" key="5">
    <source>
        <dbReference type="SAM" id="Phobius"/>
    </source>
</evidence>
<organism evidence="7 8">
    <name type="scientific">Anaerovorax odorimutans</name>
    <dbReference type="NCBI Taxonomy" id="109327"/>
    <lineage>
        <taxon>Bacteria</taxon>
        <taxon>Bacillati</taxon>
        <taxon>Bacillota</taxon>
        <taxon>Clostridia</taxon>
        <taxon>Peptostreptococcales</taxon>
        <taxon>Anaerovoracaceae</taxon>
        <taxon>Anaerovorax</taxon>
    </lineage>
</organism>
<name>A0ABT1RM04_9FIRM</name>
<dbReference type="PANTHER" id="PTHR42770:SF8">
    <property type="entry name" value="PUTRESCINE IMPORTER PUUP"/>
    <property type="match status" value="1"/>
</dbReference>
<accession>A0ABT1RM04</accession>
<evidence type="ECO:0000313" key="8">
    <source>
        <dbReference type="Proteomes" id="UP001524502"/>
    </source>
</evidence>
<dbReference type="InterPro" id="IPR050367">
    <property type="entry name" value="APC_superfamily"/>
</dbReference>
<keyword evidence="2 5" id="KW-0812">Transmembrane</keyword>
<reference evidence="7 8" key="1">
    <citation type="submission" date="2022-06" db="EMBL/GenBank/DDBJ databases">
        <title>Isolation of gut microbiota from human fecal samples.</title>
        <authorList>
            <person name="Pamer E.G."/>
            <person name="Barat B."/>
            <person name="Waligurski E."/>
            <person name="Medina S."/>
            <person name="Paddock L."/>
            <person name="Mostad J."/>
        </authorList>
    </citation>
    <scope>NUCLEOTIDE SEQUENCE [LARGE SCALE GENOMIC DNA]</scope>
    <source>
        <strain evidence="7 8">SL.3.17</strain>
    </source>
</reference>
<feature type="transmembrane region" description="Helical" evidence="5">
    <location>
        <begin position="167"/>
        <end position="186"/>
    </location>
</feature>
<dbReference type="Pfam" id="PF00324">
    <property type="entry name" value="AA_permease"/>
    <property type="match status" value="1"/>
</dbReference>
<feature type="transmembrane region" description="Helical" evidence="5">
    <location>
        <begin position="374"/>
        <end position="394"/>
    </location>
</feature>
<feature type="domain" description="Amino acid permease/ SLC12A" evidence="6">
    <location>
        <begin position="32"/>
        <end position="426"/>
    </location>
</feature>
<dbReference type="Gene3D" id="1.20.1740.10">
    <property type="entry name" value="Amino acid/polyamine transporter I"/>
    <property type="match status" value="1"/>
</dbReference>
<dbReference type="InterPro" id="IPR004841">
    <property type="entry name" value="AA-permease/SLC12A_dom"/>
</dbReference>
<evidence type="ECO:0000256" key="2">
    <source>
        <dbReference type="ARBA" id="ARBA00022692"/>
    </source>
</evidence>
<keyword evidence="8" id="KW-1185">Reference proteome</keyword>
<comment type="caution">
    <text evidence="7">The sequence shown here is derived from an EMBL/GenBank/DDBJ whole genome shotgun (WGS) entry which is preliminary data.</text>
</comment>
<feature type="transmembrane region" description="Helical" evidence="5">
    <location>
        <begin position="138"/>
        <end position="155"/>
    </location>
</feature>
<feature type="transmembrane region" description="Helical" evidence="5">
    <location>
        <begin position="56"/>
        <end position="77"/>
    </location>
</feature>
<evidence type="ECO:0000259" key="6">
    <source>
        <dbReference type="Pfam" id="PF00324"/>
    </source>
</evidence>
<sequence>MENKAINENLSKTEDTGEQTLNRVLPLSSLIFYGLAFMVPLTIFTTYGLATTLTHGMVALTYVVTTFCMAFTAFSYVRMTKAYPVAGSVYTFVHKSINPHLGFLSGWVILIGYMFLPMLNYLVSAMYLSSAIPQVPKWVWIVGMITIVTIVNHFGIKVTDIFNKGIVWLQIIFLAVFVIITLKYILGGGGAGTLLDVSAFANTTELVKEGMGLPVLFSGASILALSYLGFDAISTLSEEAINPEKNIGRAILIACIGAGSVFVILTYVLQLAWPTAWMDMADPDNSYEVIMKIAGAGMAYFFTAAYSIGCLASSISSVSSASRVLYGMGRDQILPKKVFGYLNPKRKTPTYSILIMAVVSLAALFISLTTATSLLNFGALLGFTMVNVSVIAHYFVKGKCRHGMDIFRYLVAPLLGAAFTFAIWVSLDRFSMILGFSWLIIGLLYLAWTTKFFTKLPAEMVLE</sequence>
<protein>
    <submittedName>
        <fullName evidence="7">APC family permease</fullName>
    </submittedName>
</protein>
<dbReference type="PANTHER" id="PTHR42770">
    <property type="entry name" value="AMINO ACID TRANSPORTER-RELATED"/>
    <property type="match status" value="1"/>
</dbReference>